<accession>A0A9J5Z8R2</accession>
<reference evidence="1 2" key="1">
    <citation type="submission" date="2020-09" db="EMBL/GenBank/DDBJ databases">
        <title>De no assembly of potato wild relative species, Solanum commersonii.</title>
        <authorList>
            <person name="Cho K."/>
        </authorList>
    </citation>
    <scope>NUCLEOTIDE SEQUENCE [LARGE SCALE GENOMIC DNA]</scope>
    <source>
        <strain evidence="1">LZ3.2</strain>
        <tissue evidence="1">Leaf</tissue>
    </source>
</reference>
<organism evidence="1 2">
    <name type="scientific">Solanum commersonii</name>
    <name type="common">Commerson's wild potato</name>
    <name type="synonym">Commerson's nightshade</name>
    <dbReference type="NCBI Taxonomy" id="4109"/>
    <lineage>
        <taxon>Eukaryota</taxon>
        <taxon>Viridiplantae</taxon>
        <taxon>Streptophyta</taxon>
        <taxon>Embryophyta</taxon>
        <taxon>Tracheophyta</taxon>
        <taxon>Spermatophyta</taxon>
        <taxon>Magnoliopsida</taxon>
        <taxon>eudicotyledons</taxon>
        <taxon>Gunneridae</taxon>
        <taxon>Pentapetalae</taxon>
        <taxon>asterids</taxon>
        <taxon>lamiids</taxon>
        <taxon>Solanales</taxon>
        <taxon>Solanaceae</taxon>
        <taxon>Solanoideae</taxon>
        <taxon>Solaneae</taxon>
        <taxon>Solanum</taxon>
    </lineage>
</organism>
<evidence type="ECO:0000313" key="2">
    <source>
        <dbReference type="Proteomes" id="UP000824120"/>
    </source>
</evidence>
<keyword evidence="2" id="KW-1185">Reference proteome</keyword>
<dbReference type="Proteomes" id="UP000824120">
    <property type="component" value="Chromosome 4"/>
</dbReference>
<proteinExistence type="predicted"/>
<name>A0A9J5Z8R2_SOLCO</name>
<sequence>MRRKVKNKKRMSVAKRNMRRKKLKNFQKRFLPTDASANLETTRTFTGLDAISIEYSNSVISNRVDLNYPLLNSMISTLALFCIFEERLHDEKLV</sequence>
<comment type="caution">
    <text evidence="1">The sequence shown here is derived from an EMBL/GenBank/DDBJ whole genome shotgun (WGS) entry which is preliminary data.</text>
</comment>
<gene>
    <name evidence="1" type="ORF">H5410_019934</name>
</gene>
<dbReference type="EMBL" id="JACXVP010000004">
    <property type="protein sequence ID" value="KAG5608653.1"/>
    <property type="molecule type" value="Genomic_DNA"/>
</dbReference>
<dbReference type="AlphaFoldDB" id="A0A9J5Z8R2"/>
<evidence type="ECO:0000313" key="1">
    <source>
        <dbReference type="EMBL" id="KAG5608653.1"/>
    </source>
</evidence>
<protein>
    <submittedName>
        <fullName evidence="1">Uncharacterized protein</fullName>
    </submittedName>
</protein>